<gene>
    <name evidence="2" type="primary">CSON008556</name>
</gene>
<dbReference type="VEuPathDB" id="VectorBase:CSON008556"/>
<feature type="region of interest" description="Disordered" evidence="1">
    <location>
        <begin position="1"/>
        <end position="40"/>
    </location>
</feature>
<feature type="region of interest" description="Disordered" evidence="1">
    <location>
        <begin position="158"/>
        <end position="181"/>
    </location>
</feature>
<proteinExistence type="predicted"/>
<protein>
    <submittedName>
        <fullName evidence="2">CSON008556 protein</fullName>
    </submittedName>
</protein>
<name>A0A336M2K9_CULSO</name>
<sequence length="296" mass="32607">MAVPFCLPDQNNEDAAGSSTASASQNASGASSTMQSPLQSPLSDAHFMQAFYEALYRCTQGGLPETPLMSPLMSPNTDNGCGYYGYTPNNGSRFYFPQSPRAPLSPHTPVTRHHSQYVQGRVPQTTYSHPAQRVFVPRRVRLSSMGEDELYEDVNRDCASVSQSDDESEEVSSIASSQGEVDRDDLMLHLRHMEAREQLQMFPGRVPPPKNAVRRKRNSHNNNESFCQSQPTASSSNCCNAHGDRNLSNISSSCSNKRRISMPDVKPKEKSKDSFKWPTVVTVVVIAVGCGILVSR</sequence>
<feature type="compositionally biased region" description="Polar residues" evidence="1">
    <location>
        <begin position="220"/>
        <end position="232"/>
    </location>
</feature>
<feature type="region of interest" description="Disordered" evidence="1">
    <location>
        <begin position="250"/>
        <end position="271"/>
    </location>
</feature>
<feature type="compositionally biased region" description="Low complexity" evidence="1">
    <location>
        <begin position="15"/>
        <end position="33"/>
    </location>
</feature>
<organism evidence="2">
    <name type="scientific">Culicoides sonorensis</name>
    <name type="common">Biting midge</name>
    <dbReference type="NCBI Taxonomy" id="179676"/>
    <lineage>
        <taxon>Eukaryota</taxon>
        <taxon>Metazoa</taxon>
        <taxon>Ecdysozoa</taxon>
        <taxon>Arthropoda</taxon>
        <taxon>Hexapoda</taxon>
        <taxon>Insecta</taxon>
        <taxon>Pterygota</taxon>
        <taxon>Neoptera</taxon>
        <taxon>Endopterygota</taxon>
        <taxon>Diptera</taxon>
        <taxon>Nematocera</taxon>
        <taxon>Chironomoidea</taxon>
        <taxon>Ceratopogonidae</taxon>
        <taxon>Ceratopogoninae</taxon>
        <taxon>Culicoides</taxon>
        <taxon>Monoculicoides</taxon>
    </lineage>
</organism>
<dbReference type="AlphaFoldDB" id="A0A336M2K9"/>
<accession>A0A336M2K9</accession>
<evidence type="ECO:0000256" key="1">
    <source>
        <dbReference type="SAM" id="MobiDB-lite"/>
    </source>
</evidence>
<dbReference type="EMBL" id="UFQT01000322">
    <property type="protein sequence ID" value="SSX23239.1"/>
    <property type="molecule type" value="Genomic_DNA"/>
</dbReference>
<evidence type="ECO:0000313" key="2">
    <source>
        <dbReference type="EMBL" id="SSX23239.1"/>
    </source>
</evidence>
<feature type="region of interest" description="Disordered" evidence="1">
    <location>
        <begin position="202"/>
        <end position="232"/>
    </location>
</feature>
<reference evidence="2" key="1">
    <citation type="submission" date="2018-07" db="EMBL/GenBank/DDBJ databases">
        <authorList>
            <person name="Quirk P.G."/>
            <person name="Krulwich T.A."/>
        </authorList>
    </citation>
    <scope>NUCLEOTIDE SEQUENCE</scope>
</reference>